<gene>
    <name evidence="1" type="ORF">N177_0761</name>
</gene>
<keyword evidence="2" id="KW-1185">Reference proteome</keyword>
<dbReference type="AlphaFoldDB" id="V4R3M0"/>
<protein>
    <submittedName>
        <fullName evidence="1">Uncharacterized protein</fullName>
    </submittedName>
</protein>
<dbReference type="Proteomes" id="UP000017819">
    <property type="component" value="Unassembled WGS sequence"/>
</dbReference>
<proteinExistence type="predicted"/>
<comment type="caution">
    <text evidence="1">The sequence shown here is derived from an EMBL/GenBank/DDBJ whole genome shotgun (WGS) entry which is preliminary data.</text>
</comment>
<organism evidence="1 2">
    <name type="scientific">Lutibaculum baratangense AMV1</name>
    <dbReference type="NCBI Taxonomy" id="631454"/>
    <lineage>
        <taxon>Bacteria</taxon>
        <taxon>Pseudomonadati</taxon>
        <taxon>Pseudomonadota</taxon>
        <taxon>Alphaproteobacteria</taxon>
        <taxon>Hyphomicrobiales</taxon>
        <taxon>Tepidamorphaceae</taxon>
        <taxon>Lutibaculum</taxon>
    </lineage>
</organism>
<dbReference type="eggNOG" id="ENOG5033IPG">
    <property type="taxonomic scope" value="Bacteria"/>
</dbReference>
<dbReference type="EMBL" id="AWXZ01000014">
    <property type="protein sequence ID" value="ESR26542.1"/>
    <property type="molecule type" value="Genomic_DNA"/>
</dbReference>
<accession>V4R3M0</accession>
<sequence>MSAFDDFARRVLDGAADLARDFLKKGADEAREDADDFLRRSEEKLRRWAAALAEGKLKPDEFAFLVNSQKDLAELAALTRLGITQIELERFRQKLIGLVIDVALDTFL</sequence>
<name>V4R3M0_9HYPH</name>
<dbReference type="STRING" id="631454.N177_0761"/>
<dbReference type="OrthoDB" id="7864106at2"/>
<dbReference type="RefSeq" id="WP_023430909.1">
    <property type="nucleotide sequence ID" value="NZ_AWXZ01000014.1"/>
</dbReference>
<evidence type="ECO:0000313" key="1">
    <source>
        <dbReference type="EMBL" id="ESR26542.1"/>
    </source>
</evidence>
<evidence type="ECO:0000313" key="2">
    <source>
        <dbReference type="Proteomes" id="UP000017819"/>
    </source>
</evidence>
<reference evidence="1 2" key="1">
    <citation type="journal article" date="2014" name="Genome Announc.">
        <title>Draft Genome Sequence of Lutibaculum baratangense Strain AMV1T, Isolated from a Mud Volcano in Andamans, India.</title>
        <authorList>
            <person name="Singh A."/>
            <person name="Sreenivas A."/>
            <person name="Sathyanarayana Reddy G."/>
            <person name="Pinnaka A.K."/>
            <person name="Shivaji S."/>
        </authorList>
    </citation>
    <scope>NUCLEOTIDE SEQUENCE [LARGE SCALE GENOMIC DNA]</scope>
    <source>
        <strain evidence="1 2">AMV1</strain>
    </source>
</reference>